<dbReference type="InterPro" id="IPR018089">
    <property type="entry name" value="OMPdecase_AS"/>
</dbReference>
<dbReference type="NCBIfam" id="NF001273">
    <property type="entry name" value="PRK00230.1"/>
    <property type="match status" value="1"/>
</dbReference>
<dbReference type="OrthoDB" id="9806203at2"/>
<protein>
    <recommendedName>
        <fullName evidence="9">Orotidine 5'-phosphate decarboxylase</fullName>
        <ecNumber evidence="9">4.1.1.23</ecNumber>
    </recommendedName>
    <alternativeName>
        <fullName evidence="9">OMP decarboxylase</fullName>
        <shortName evidence="9">OMPDCase</shortName>
        <shortName evidence="9">OMPdecase</shortName>
    </alternativeName>
</protein>
<evidence type="ECO:0000256" key="11">
    <source>
        <dbReference type="PIRSR" id="PIRSR614732-2"/>
    </source>
</evidence>
<dbReference type="CDD" id="cd04725">
    <property type="entry name" value="OMP_decarboxylase_like"/>
    <property type="match status" value="1"/>
</dbReference>
<dbReference type="Pfam" id="PF00215">
    <property type="entry name" value="OMPdecase"/>
    <property type="match status" value="1"/>
</dbReference>
<evidence type="ECO:0000313" key="14">
    <source>
        <dbReference type="EMBL" id="SPY98549.1"/>
    </source>
</evidence>
<reference evidence="14 15" key="1">
    <citation type="submission" date="2018-06" db="EMBL/GenBank/DDBJ databases">
        <authorList>
            <consortium name="Pathogen Informatics"/>
            <person name="Doyle S."/>
        </authorList>
    </citation>
    <scope>NUCLEOTIDE SEQUENCE [LARGE SCALE GENOMIC DNA]</scope>
    <source>
        <strain evidence="14 15">NCTC10975</strain>
    </source>
</reference>
<dbReference type="Gene3D" id="3.20.20.70">
    <property type="entry name" value="Aldolase class I"/>
    <property type="match status" value="1"/>
</dbReference>
<sequence length="248" mass="26843">MSFDCDKKSPSSTCAPVIVALDYEDQKSALDFAQRIDPSSCRLKIGKEMFTRFGPQFVTQLQQQGFDIFLDLKFHDIPNTVARAVAAAADLGVWMVNVHASGGSRMMRAAKESLSSFGKEAPLLTAVTVLTSMDQSDLTELGINLTPAEQAERLALLAKACGLDGVVCSAHEATRFKQVCGDDFLLVTPGIRPAGSEVGDQRRVMTPEQAIVAGVDYMVIGRPITRSENPLETLQQINRSIQGVVQHG</sequence>
<dbReference type="PANTHER" id="PTHR32119:SF2">
    <property type="entry name" value="OROTIDINE 5'-PHOSPHATE DECARBOXYLASE"/>
    <property type="match status" value="1"/>
</dbReference>
<dbReference type="SMART" id="SM00934">
    <property type="entry name" value="OMPdecase"/>
    <property type="match status" value="1"/>
</dbReference>
<evidence type="ECO:0000256" key="9">
    <source>
        <dbReference type="HAMAP-Rule" id="MF_01200"/>
    </source>
</evidence>
<evidence type="ECO:0000259" key="13">
    <source>
        <dbReference type="SMART" id="SM00934"/>
    </source>
</evidence>
<organism evidence="14 15">
    <name type="scientific">Proteus mirabilis</name>
    <dbReference type="NCBI Taxonomy" id="584"/>
    <lineage>
        <taxon>Bacteria</taxon>
        <taxon>Pseudomonadati</taxon>
        <taxon>Pseudomonadota</taxon>
        <taxon>Gammaproteobacteria</taxon>
        <taxon>Enterobacterales</taxon>
        <taxon>Morganellaceae</taxon>
        <taxon>Proteus</taxon>
    </lineage>
</organism>
<feature type="active site" description="For OMPdecase activity" evidence="10">
    <location>
        <position position="76"/>
    </location>
</feature>
<comment type="subunit">
    <text evidence="3 9">Homodimer.</text>
</comment>
<dbReference type="InterPro" id="IPR011060">
    <property type="entry name" value="RibuloseP-bd_barrel"/>
</dbReference>
<comment type="catalytic activity">
    <reaction evidence="7 9 12">
        <text>orotidine 5'-phosphate + H(+) = UMP + CO2</text>
        <dbReference type="Rhea" id="RHEA:11596"/>
        <dbReference type="ChEBI" id="CHEBI:15378"/>
        <dbReference type="ChEBI" id="CHEBI:16526"/>
        <dbReference type="ChEBI" id="CHEBI:57538"/>
        <dbReference type="ChEBI" id="CHEBI:57865"/>
        <dbReference type="EC" id="4.1.1.23"/>
    </reaction>
</comment>
<dbReference type="GO" id="GO:0044205">
    <property type="term" value="P:'de novo' UMP biosynthetic process"/>
    <property type="evidence" value="ECO:0007669"/>
    <property type="project" value="UniProtKB-UniRule"/>
</dbReference>
<evidence type="ECO:0000256" key="8">
    <source>
        <dbReference type="ARBA" id="ARBA00061012"/>
    </source>
</evidence>
<evidence type="ECO:0000256" key="2">
    <source>
        <dbReference type="ARBA" id="ARBA00004861"/>
    </source>
</evidence>
<keyword evidence="4 9" id="KW-0210">Decarboxylase</keyword>
<comment type="pathway">
    <text evidence="2 9 12">Pyrimidine metabolism; UMP biosynthesis via de novo pathway; UMP from orotate: step 2/2.</text>
</comment>
<gene>
    <name evidence="9 14" type="primary">pyrF</name>
    <name evidence="14" type="ORF">NCTC10975_03247</name>
</gene>
<dbReference type="SUPFAM" id="SSF51366">
    <property type="entry name" value="Ribulose-phoshate binding barrel"/>
    <property type="match status" value="1"/>
</dbReference>
<comment type="function">
    <text evidence="1 9">Catalyzes the decarboxylation of orotidine 5'-monophosphate (OMP) to uridine 5'-monophosphate (UMP).</text>
</comment>
<feature type="active site" description="For OMPdecase activity" evidence="10">
    <location>
        <position position="73"/>
    </location>
</feature>
<evidence type="ECO:0000256" key="4">
    <source>
        <dbReference type="ARBA" id="ARBA00022793"/>
    </source>
</evidence>
<dbReference type="RefSeq" id="WP_004251116.1">
    <property type="nucleotide sequence ID" value="NZ_ABFDCH020000053.1"/>
</dbReference>
<dbReference type="InterPro" id="IPR013785">
    <property type="entry name" value="Aldolase_TIM"/>
</dbReference>
<dbReference type="GO" id="GO:0005829">
    <property type="term" value="C:cytosol"/>
    <property type="evidence" value="ECO:0007669"/>
    <property type="project" value="TreeGrafter"/>
</dbReference>
<dbReference type="Proteomes" id="UP000251485">
    <property type="component" value="Unassembled WGS sequence"/>
</dbReference>
<feature type="binding site" evidence="9 11">
    <location>
        <position position="221"/>
    </location>
    <ligand>
        <name>substrate</name>
    </ligand>
</feature>
<feature type="binding site" evidence="9">
    <location>
        <begin position="71"/>
        <end position="80"/>
    </location>
    <ligand>
        <name>substrate</name>
    </ligand>
</feature>
<dbReference type="InterPro" id="IPR001754">
    <property type="entry name" value="OMPdeCOase_dom"/>
</dbReference>
<dbReference type="AlphaFoldDB" id="A0A2X2DS26"/>
<feature type="domain" description="Orotidine 5'-phosphate decarboxylase" evidence="13">
    <location>
        <begin position="16"/>
        <end position="237"/>
    </location>
</feature>
<feature type="binding site" evidence="9 11">
    <location>
        <position position="22"/>
    </location>
    <ligand>
        <name>substrate</name>
    </ligand>
</feature>
<dbReference type="NCBIfam" id="TIGR01740">
    <property type="entry name" value="pyrF"/>
    <property type="match status" value="1"/>
</dbReference>
<evidence type="ECO:0000256" key="10">
    <source>
        <dbReference type="PIRSR" id="PIRSR614732-1"/>
    </source>
</evidence>
<comment type="similarity">
    <text evidence="8 9">Belongs to the OMP decarboxylase family. Type 1 subfamily.</text>
</comment>
<accession>A0A2X2DS26</accession>
<evidence type="ECO:0000256" key="3">
    <source>
        <dbReference type="ARBA" id="ARBA00011738"/>
    </source>
</evidence>
<feature type="binding site" evidence="9 11">
    <location>
        <position position="192"/>
    </location>
    <ligand>
        <name>substrate</name>
    </ligand>
</feature>
<evidence type="ECO:0000256" key="7">
    <source>
        <dbReference type="ARBA" id="ARBA00049157"/>
    </source>
</evidence>
<dbReference type="GO" id="GO:0006207">
    <property type="term" value="P:'de novo' pyrimidine nucleobase biosynthetic process"/>
    <property type="evidence" value="ECO:0007669"/>
    <property type="project" value="InterPro"/>
</dbReference>
<dbReference type="UniPathway" id="UPA00070">
    <property type="reaction ID" value="UER00120"/>
</dbReference>
<feature type="binding site" evidence="9 11">
    <location>
        <position position="131"/>
    </location>
    <ligand>
        <name>substrate</name>
    </ligand>
</feature>
<evidence type="ECO:0000313" key="15">
    <source>
        <dbReference type="Proteomes" id="UP000251485"/>
    </source>
</evidence>
<keyword evidence="5 9" id="KW-0665">Pyrimidine biosynthesis</keyword>
<evidence type="ECO:0000256" key="5">
    <source>
        <dbReference type="ARBA" id="ARBA00022975"/>
    </source>
</evidence>
<evidence type="ECO:0000256" key="12">
    <source>
        <dbReference type="RuleBase" id="RU000512"/>
    </source>
</evidence>
<feature type="binding site" evidence="9 11">
    <location>
        <position position="201"/>
    </location>
    <ligand>
        <name>substrate</name>
    </ligand>
</feature>
<feature type="active site" description="Proton donor" evidence="9">
    <location>
        <position position="73"/>
    </location>
</feature>
<dbReference type="PANTHER" id="PTHR32119">
    <property type="entry name" value="OROTIDINE 5'-PHOSPHATE DECARBOXYLASE"/>
    <property type="match status" value="1"/>
</dbReference>
<dbReference type="FunFam" id="3.20.20.70:FF:000015">
    <property type="entry name" value="Orotidine 5'-phosphate decarboxylase"/>
    <property type="match status" value="1"/>
</dbReference>
<proteinExistence type="inferred from homology"/>
<dbReference type="EMBL" id="UAUE01000024">
    <property type="protein sequence ID" value="SPY98549.1"/>
    <property type="molecule type" value="Genomic_DNA"/>
</dbReference>
<feature type="binding site" evidence="9 11">
    <location>
        <position position="44"/>
    </location>
    <ligand>
        <name>substrate</name>
    </ligand>
</feature>
<dbReference type="GO" id="GO:0004590">
    <property type="term" value="F:orotidine-5'-phosphate decarboxylase activity"/>
    <property type="evidence" value="ECO:0007669"/>
    <property type="project" value="UniProtKB-UniRule"/>
</dbReference>
<dbReference type="PROSITE" id="PS00156">
    <property type="entry name" value="OMPDECASE"/>
    <property type="match status" value="1"/>
</dbReference>
<dbReference type="HAMAP" id="MF_01200_B">
    <property type="entry name" value="OMPdecase_type1_B"/>
    <property type="match status" value="1"/>
</dbReference>
<evidence type="ECO:0000256" key="6">
    <source>
        <dbReference type="ARBA" id="ARBA00023239"/>
    </source>
</evidence>
<dbReference type="InterPro" id="IPR014732">
    <property type="entry name" value="OMPdecase"/>
</dbReference>
<keyword evidence="6 9" id="KW-0456">Lyase</keyword>
<feature type="active site" description="For OMPdecase activity" evidence="10">
    <location>
        <position position="71"/>
    </location>
</feature>
<dbReference type="EC" id="4.1.1.23" evidence="9"/>
<evidence type="ECO:0000256" key="1">
    <source>
        <dbReference type="ARBA" id="ARBA00002356"/>
    </source>
</evidence>
<dbReference type="InterPro" id="IPR047596">
    <property type="entry name" value="OMPdecase_bac"/>
</dbReference>
<name>A0A2X2DS26_PROMI</name>
<feature type="binding site" evidence="9 11">
    <location>
        <position position="222"/>
    </location>
    <ligand>
        <name>substrate</name>
    </ligand>
</feature>
<dbReference type="KEGG" id="pvl:AOB99_08525"/>